<dbReference type="Proteomes" id="UP000078555">
    <property type="component" value="Unassembled WGS sequence"/>
</dbReference>
<evidence type="ECO:0000313" key="3">
    <source>
        <dbReference type="EMBL" id="SBT38628.1"/>
    </source>
</evidence>
<reference evidence="4 5" key="2">
    <citation type="submission" date="2016-05" db="EMBL/GenBank/DDBJ databases">
        <authorList>
            <person name="Naeem Raeece"/>
        </authorList>
    </citation>
    <scope>NUCLEOTIDE SEQUENCE [LARGE SCALE GENOMIC DNA]</scope>
</reference>
<feature type="region of interest" description="Disordered" evidence="1">
    <location>
        <begin position="47"/>
        <end position="90"/>
    </location>
</feature>
<sequence length="90" mass="10876">MRTSVWGITSGVKEFDRKNESKNKFVKTHHDATTGWDKNRWGEEPSNFTVTRLRNQNDAAVRRKKGRKREESKRTKRKSVIRRRRKTYRN</sequence>
<evidence type="ECO:0000313" key="2">
    <source>
        <dbReference type="EMBL" id="SBT37940.1"/>
    </source>
</evidence>
<gene>
    <name evidence="2" type="ORF">POVWA1_036870</name>
    <name evidence="3" type="ORF">POVWA2_036180</name>
</gene>
<proteinExistence type="predicted"/>
<dbReference type="EMBL" id="FLRD01000107">
    <property type="protein sequence ID" value="SBT37940.1"/>
    <property type="molecule type" value="Genomic_DNA"/>
</dbReference>
<evidence type="ECO:0000256" key="1">
    <source>
        <dbReference type="SAM" id="MobiDB-lite"/>
    </source>
</evidence>
<organism evidence="2 5">
    <name type="scientific">Plasmodium ovale wallikeri</name>
    <dbReference type="NCBI Taxonomy" id="864142"/>
    <lineage>
        <taxon>Eukaryota</taxon>
        <taxon>Sar</taxon>
        <taxon>Alveolata</taxon>
        <taxon>Apicomplexa</taxon>
        <taxon>Aconoidasida</taxon>
        <taxon>Haemosporida</taxon>
        <taxon>Plasmodiidae</taxon>
        <taxon>Plasmodium</taxon>
        <taxon>Plasmodium (Plasmodium)</taxon>
    </lineage>
</organism>
<accession>A0A1A8Z233</accession>
<evidence type="ECO:0000313" key="5">
    <source>
        <dbReference type="Proteomes" id="UP000078555"/>
    </source>
</evidence>
<keyword evidence="5" id="KW-1185">Reference proteome</keyword>
<feature type="compositionally biased region" description="Polar residues" evidence="1">
    <location>
        <begin position="47"/>
        <end position="58"/>
    </location>
</feature>
<reference evidence="2" key="1">
    <citation type="submission" date="2016-05" db="EMBL/GenBank/DDBJ databases">
        <authorList>
            <person name="Lavstsen T."/>
            <person name="Jespersen J.S."/>
        </authorList>
    </citation>
    <scope>NUCLEOTIDE SEQUENCE [LARGE SCALE GENOMIC DNA]</scope>
</reference>
<evidence type="ECO:0000313" key="4">
    <source>
        <dbReference type="Proteomes" id="UP000078550"/>
    </source>
</evidence>
<protein>
    <submittedName>
        <fullName evidence="2">Uncharacterized protein</fullName>
    </submittedName>
</protein>
<dbReference type="EMBL" id="FLRE01000138">
    <property type="protein sequence ID" value="SBT38628.1"/>
    <property type="molecule type" value="Genomic_DNA"/>
</dbReference>
<name>A0A1A8Z233_PLAOA</name>
<dbReference type="AlphaFoldDB" id="A0A1A8Z233"/>
<feature type="compositionally biased region" description="Basic residues" evidence="1">
    <location>
        <begin position="74"/>
        <end position="90"/>
    </location>
</feature>
<dbReference type="Proteomes" id="UP000078550">
    <property type="component" value="Unassembled WGS sequence"/>
</dbReference>